<name>A0A0D1KWT8_BACIU</name>
<dbReference type="PATRIC" id="fig|1423.173.peg.235"/>
<comment type="caution">
    <text evidence="1">The sequence shown here is derived from an EMBL/GenBank/DDBJ whole genome shotgun (WGS) entry which is preliminary data.</text>
</comment>
<evidence type="ECO:0000313" key="2">
    <source>
        <dbReference type="Proteomes" id="UP000032247"/>
    </source>
</evidence>
<organism evidence="1 2">
    <name type="scientific">Bacillus subtilis</name>
    <dbReference type="NCBI Taxonomy" id="1423"/>
    <lineage>
        <taxon>Bacteria</taxon>
        <taxon>Bacillati</taxon>
        <taxon>Bacillota</taxon>
        <taxon>Bacilli</taxon>
        <taxon>Bacillales</taxon>
        <taxon>Bacillaceae</taxon>
        <taxon>Bacillus</taxon>
    </lineage>
</organism>
<dbReference type="Proteomes" id="UP000032247">
    <property type="component" value="Unassembled WGS sequence"/>
</dbReference>
<dbReference type="EMBL" id="JXBC01000001">
    <property type="protein sequence ID" value="KIU13115.1"/>
    <property type="molecule type" value="Genomic_DNA"/>
</dbReference>
<accession>A0A0D1KWT8</accession>
<proteinExistence type="predicted"/>
<evidence type="ECO:0000313" key="1">
    <source>
        <dbReference type="EMBL" id="KIU13115.1"/>
    </source>
</evidence>
<gene>
    <name evidence="1" type="ORF">SC09_Contig17orf00278</name>
</gene>
<sequence length="99" mass="11239">MKQIYKYDNKMNYVPSENTIINDGEDIPEGYTDIPPVNPNGAGMYKPMFDKGKSEWRETATQEYIDSLQPPPPEPSELDKLKQQVSDLTFKLLTGGVIK</sequence>
<protein>
    <submittedName>
        <fullName evidence="1">Uncharacterized protein</fullName>
    </submittedName>
</protein>
<reference evidence="1 2" key="1">
    <citation type="submission" date="2014-12" db="EMBL/GenBank/DDBJ databases">
        <title>Comparative genome analysis of Bacillus coagulans HM-08, Clostridium butyricum HM-68, Bacillus subtilis HM-66 and Bacillus licheniformis BL-09.</title>
        <authorList>
            <person name="Zhang H."/>
        </authorList>
    </citation>
    <scope>NUCLEOTIDE SEQUENCE [LARGE SCALE GENOMIC DNA]</scope>
    <source>
        <strain evidence="1 2">HM-66</strain>
    </source>
</reference>
<dbReference type="AlphaFoldDB" id="A0A0D1KWT8"/>